<dbReference type="HOGENOM" id="CLU_2175765_0_0_1"/>
<reference evidence="1" key="2">
    <citation type="submission" date="2011-02" db="EMBL/GenBank/DDBJ databases">
        <authorList>
            <person name="MacLean D."/>
        </authorList>
    </citation>
    <scope>NUCLEOTIDE SEQUENCE</scope>
</reference>
<evidence type="ECO:0000313" key="1">
    <source>
        <dbReference type="EMBL" id="CCA18498.1"/>
    </source>
</evidence>
<organism evidence="1">
    <name type="scientific">Albugo laibachii Nc14</name>
    <dbReference type="NCBI Taxonomy" id="890382"/>
    <lineage>
        <taxon>Eukaryota</taxon>
        <taxon>Sar</taxon>
        <taxon>Stramenopiles</taxon>
        <taxon>Oomycota</taxon>
        <taxon>Peronosporomycetes</taxon>
        <taxon>Albuginales</taxon>
        <taxon>Albuginaceae</taxon>
        <taxon>Albugo</taxon>
    </lineage>
</organism>
<reference evidence="1" key="1">
    <citation type="journal article" date="2011" name="PLoS Biol.">
        <title>Gene gain and loss during evolution of obligate parasitism in the white rust pathogen of Arabidopsis thaliana.</title>
        <authorList>
            <person name="Kemen E."/>
            <person name="Gardiner A."/>
            <person name="Schultz-Larsen T."/>
            <person name="Kemen A.C."/>
            <person name="Balmuth A.L."/>
            <person name="Robert-Seilaniantz A."/>
            <person name="Bailey K."/>
            <person name="Holub E."/>
            <person name="Studholme D.J."/>
            <person name="Maclean D."/>
            <person name="Jones J.D."/>
        </authorList>
    </citation>
    <scope>NUCLEOTIDE SEQUENCE</scope>
</reference>
<accession>F0WBH2</accession>
<protein>
    <submittedName>
        <fullName evidence="1">AlNc14C51G4019 protein</fullName>
    </submittedName>
</protein>
<proteinExistence type="predicted"/>
<gene>
    <name evidence="1" type="primary">AlNc14C51G4019</name>
    <name evidence="1" type="ORF">ALNC14_046410</name>
</gene>
<sequence length="110" mass="12482">MERVHSNYRENNVDLFGRVGENRISKFKQVYSTDATEDSFCIYKSKWVVIYSLTCGISHAEKSSKLTCHIRPSATGVEKCKKCILQQAGATDIVREQDLINLTCQVFVSD</sequence>
<name>F0WBH2_9STRA</name>
<dbReference type="EMBL" id="FR824096">
    <property type="protein sequence ID" value="CCA18498.1"/>
    <property type="molecule type" value="Genomic_DNA"/>
</dbReference>
<dbReference type="AlphaFoldDB" id="F0WBH2"/>